<evidence type="ECO:0000313" key="3">
    <source>
        <dbReference type="EMBL" id="KAK7583937.1"/>
    </source>
</evidence>
<name>A0AAN9Y2H8_9HEMI</name>
<feature type="transmembrane region" description="Helical" evidence="2">
    <location>
        <begin position="91"/>
        <end position="115"/>
    </location>
</feature>
<sequence>MNGSNREVNGNRSCTYKGSSPSTKKVVTIVSPKEAAMTLKYPFYGENISRRENKQSSPKMSISLISQGREKHTELHIFGELVSIAPNERNWRGICIALLVIVAILALIFLFIVLLSKPKLGPFNPGTKFTADDVIKSEFKSSSFNGSWISGMF</sequence>
<evidence type="ECO:0000256" key="2">
    <source>
        <dbReference type="SAM" id="Phobius"/>
    </source>
</evidence>
<evidence type="ECO:0000313" key="4">
    <source>
        <dbReference type="Proteomes" id="UP001367676"/>
    </source>
</evidence>
<dbReference type="EMBL" id="JBBCAQ010000032">
    <property type="protein sequence ID" value="KAK7583937.1"/>
    <property type="molecule type" value="Genomic_DNA"/>
</dbReference>
<evidence type="ECO:0000256" key="1">
    <source>
        <dbReference type="SAM" id="MobiDB-lite"/>
    </source>
</evidence>
<gene>
    <name evidence="3" type="ORF">V9T40_004900</name>
</gene>
<keyword evidence="2" id="KW-1133">Transmembrane helix</keyword>
<comment type="caution">
    <text evidence="3">The sequence shown here is derived from an EMBL/GenBank/DDBJ whole genome shotgun (WGS) entry which is preliminary data.</text>
</comment>
<feature type="region of interest" description="Disordered" evidence="1">
    <location>
        <begin position="1"/>
        <end position="21"/>
    </location>
</feature>
<keyword evidence="2" id="KW-0812">Transmembrane</keyword>
<proteinExistence type="predicted"/>
<dbReference type="Proteomes" id="UP001367676">
    <property type="component" value="Unassembled WGS sequence"/>
</dbReference>
<protein>
    <submittedName>
        <fullName evidence="3">Uncharacterized protein</fullName>
    </submittedName>
</protein>
<accession>A0AAN9Y2H8</accession>
<reference evidence="3 4" key="1">
    <citation type="submission" date="2024-03" db="EMBL/GenBank/DDBJ databases">
        <title>Adaptation during the transition from Ophiocordyceps entomopathogen to insect associate is accompanied by gene loss and intensified selection.</title>
        <authorList>
            <person name="Ward C.M."/>
            <person name="Onetto C.A."/>
            <person name="Borneman A.R."/>
        </authorList>
    </citation>
    <scope>NUCLEOTIDE SEQUENCE [LARGE SCALE GENOMIC DNA]</scope>
    <source>
        <strain evidence="3">AWRI1</strain>
        <tissue evidence="3">Single Adult Female</tissue>
    </source>
</reference>
<keyword evidence="4" id="KW-1185">Reference proteome</keyword>
<keyword evidence="2" id="KW-0472">Membrane</keyword>
<dbReference type="AlphaFoldDB" id="A0AAN9Y2H8"/>
<organism evidence="3 4">
    <name type="scientific">Parthenolecanium corni</name>
    <dbReference type="NCBI Taxonomy" id="536013"/>
    <lineage>
        <taxon>Eukaryota</taxon>
        <taxon>Metazoa</taxon>
        <taxon>Ecdysozoa</taxon>
        <taxon>Arthropoda</taxon>
        <taxon>Hexapoda</taxon>
        <taxon>Insecta</taxon>
        <taxon>Pterygota</taxon>
        <taxon>Neoptera</taxon>
        <taxon>Paraneoptera</taxon>
        <taxon>Hemiptera</taxon>
        <taxon>Sternorrhyncha</taxon>
        <taxon>Coccoidea</taxon>
        <taxon>Coccidae</taxon>
        <taxon>Parthenolecanium</taxon>
    </lineage>
</organism>